<dbReference type="EMBL" id="JAHCVK010000001">
    <property type="protein sequence ID" value="MBT0652046.1"/>
    <property type="molecule type" value="Genomic_DNA"/>
</dbReference>
<reference evidence="1 2" key="1">
    <citation type="submission" date="2021-05" db="EMBL/GenBank/DDBJ databases">
        <title>The draft genome of Geobacter luticola JCM 17780.</title>
        <authorList>
            <person name="Xu Z."/>
            <person name="Masuda Y."/>
            <person name="Itoh H."/>
            <person name="Senoo K."/>
        </authorList>
    </citation>
    <scope>NUCLEOTIDE SEQUENCE [LARGE SCALE GENOMIC DNA]</scope>
    <source>
        <strain evidence="1 2">JCM 17780</strain>
    </source>
</reference>
<proteinExistence type="predicted"/>
<dbReference type="RefSeq" id="WP_214174017.1">
    <property type="nucleotide sequence ID" value="NZ_JAHCVK010000001.1"/>
</dbReference>
<comment type="caution">
    <text evidence="1">The sequence shown here is derived from an EMBL/GenBank/DDBJ whole genome shotgun (WGS) entry which is preliminary data.</text>
</comment>
<accession>A0ABS5S9J8</accession>
<organism evidence="1 2">
    <name type="scientific">Geomobilimonas luticola</name>
    <dbReference type="NCBI Taxonomy" id="1114878"/>
    <lineage>
        <taxon>Bacteria</taxon>
        <taxon>Pseudomonadati</taxon>
        <taxon>Thermodesulfobacteriota</taxon>
        <taxon>Desulfuromonadia</taxon>
        <taxon>Geobacterales</taxon>
        <taxon>Geobacteraceae</taxon>
        <taxon>Geomobilimonas</taxon>
    </lineage>
</organism>
<dbReference type="Proteomes" id="UP000756860">
    <property type="component" value="Unassembled WGS sequence"/>
</dbReference>
<sequence>MNHERPETFHGCEIIAEIVEQGSQMQISPEFDDEQLSVRIGNRIRKRARRETSCPFHIMPHNREHQRAVLPEHW</sequence>
<evidence type="ECO:0000313" key="1">
    <source>
        <dbReference type="EMBL" id="MBT0652046.1"/>
    </source>
</evidence>
<protein>
    <submittedName>
        <fullName evidence="1">Uncharacterized protein</fullName>
    </submittedName>
</protein>
<gene>
    <name evidence="1" type="ORF">KI810_03195</name>
</gene>
<keyword evidence="2" id="KW-1185">Reference proteome</keyword>
<evidence type="ECO:0000313" key="2">
    <source>
        <dbReference type="Proteomes" id="UP000756860"/>
    </source>
</evidence>
<name>A0ABS5S9J8_9BACT</name>